<dbReference type="GO" id="GO:0005829">
    <property type="term" value="C:cytosol"/>
    <property type="evidence" value="ECO:0007669"/>
    <property type="project" value="InterPro"/>
</dbReference>
<organism evidence="9 10">
    <name type="scientific">Lentilactobacillus diolivorans DSM 14421</name>
    <dbReference type="NCBI Taxonomy" id="1423739"/>
    <lineage>
        <taxon>Bacteria</taxon>
        <taxon>Bacillati</taxon>
        <taxon>Bacillota</taxon>
        <taxon>Bacilli</taxon>
        <taxon>Lactobacillales</taxon>
        <taxon>Lactobacillaceae</taxon>
        <taxon>Lentilactobacillus</taxon>
    </lineage>
</organism>
<dbReference type="PRINTS" id="PR00706">
    <property type="entry name" value="PYROGLUPTASE"/>
</dbReference>
<dbReference type="SUPFAM" id="SSF53182">
    <property type="entry name" value="Pyrrolidone carboxyl peptidase (pyroglutamate aminopeptidase)"/>
    <property type="match status" value="1"/>
</dbReference>
<evidence type="ECO:0000256" key="1">
    <source>
        <dbReference type="ARBA" id="ARBA00006641"/>
    </source>
</evidence>
<dbReference type="Pfam" id="PF01470">
    <property type="entry name" value="Peptidase_C15"/>
    <property type="match status" value="1"/>
</dbReference>
<dbReference type="GO" id="GO:0006508">
    <property type="term" value="P:proteolysis"/>
    <property type="evidence" value="ECO:0007669"/>
    <property type="project" value="UniProtKB-KW"/>
</dbReference>
<keyword evidence="4" id="KW-0645">Protease</keyword>
<evidence type="ECO:0000256" key="7">
    <source>
        <dbReference type="ARBA" id="ARBA00030836"/>
    </source>
</evidence>
<comment type="caution">
    <text evidence="9">The sequence shown here is derived from an EMBL/GenBank/DDBJ whole genome shotgun (WGS) entry which is preliminary data.</text>
</comment>
<dbReference type="GO" id="GO:0016920">
    <property type="term" value="F:pyroglutamyl-peptidase activity"/>
    <property type="evidence" value="ECO:0007669"/>
    <property type="project" value="InterPro"/>
</dbReference>
<sequence length="128" mass="14004">MGAFLFAVIALFIGIETIISLERAVAMKILVTGFDPFGTDWVNPALEVVKRLPNEIKGVQIIKLEIPTKFNVCAQVVHRAIQQEGPDYVLNIGQAGGRNGITPERIVINLDDAKTVDNAGVRRINQPI</sequence>
<evidence type="ECO:0000256" key="5">
    <source>
        <dbReference type="ARBA" id="ARBA00022801"/>
    </source>
</evidence>
<keyword evidence="6" id="KW-0788">Thiol protease</keyword>
<dbReference type="PANTHER" id="PTHR23402:SF1">
    <property type="entry name" value="PYROGLUTAMYL-PEPTIDASE I"/>
    <property type="match status" value="1"/>
</dbReference>
<evidence type="ECO:0000256" key="8">
    <source>
        <dbReference type="ARBA" id="ARBA00031559"/>
    </source>
</evidence>
<reference evidence="9 10" key="1">
    <citation type="journal article" date="2015" name="Genome Announc.">
        <title>Expanding the biotechnology potential of lactobacilli through comparative genomics of 213 strains and associated genera.</title>
        <authorList>
            <person name="Sun Z."/>
            <person name="Harris H.M."/>
            <person name="McCann A."/>
            <person name="Guo C."/>
            <person name="Argimon S."/>
            <person name="Zhang W."/>
            <person name="Yang X."/>
            <person name="Jeffery I.B."/>
            <person name="Cooney J.C."/>
            <person name="Kagawa T.F."/>
            <person name="Liu W."/>
            <person name="Song Y."/>
            <person name="Salvetti E."/>
            <person name="Wrobel A."/>
            <person name="Rasinkangas P."/>
            <person name="Parkhill J."/>
            <person name="Rea M.C."/>
            <person name="O'Sullivan O."/>
            <person name="Ritari J."/>
            <person name="Douillard F.P."/>
            <person name="Paul Ross R."/>
            <person name="Yang R."/>
            <person name="Briner A.E."/>
            <person name="Felis G.E."/>
            <person name="de Vos W.M."/>
            <person name="Barrangou R."/>
            <person name="Klaenhammer T.R."/>
            <person name="Caufield P.W."/>
            <person name="Cui Y."/>
            <person name="Zhang H."/>
            <person name="O'Toole P.W."/>
        </authorList>
    </citation>
    <scope>NUCLEOTIDE SEQUENCE [LARGE SCALE GENOMIC DNA]</scope>
    <source>
        <strain evidence="9 10">DSM 14421</strain>
    </source>
</reference>
<evidence type="ECO:0000256" key="6">
    <source>
        <dbReference type="ARBA" id="ARBA00022807"/>
    </source>
</evidence>
<evidence type="ECO:0000256" key="2">
    <source>
        <dbReference type="ARBA" id="ARBA00019191"/>
    </source>
</evidence>
<dbReference type="PANTHER" id="PTHR23402">
    <property type="entry name" value="PROTEASE FAMILY C15 PYROGLUTAMYL-PEPTIDASE I-RELATED"/>
    <property type="match status" value="1"/>
</dbReference>
<dbReference type="InterPro" id="IPR036440">
    <property type="entry name" value="Peptidase_C15-like_sf"/>
</dbReference>
<dbReference type="PATRIC" id="fig|1423739.3.peg.459"/>
<accession>A0A0R1SSU6</accession>
<proteinExistence type="inferred from homology"/>
<dbReference type="InterPro" id="IPR016125">
    <property type="entry name" value="Peptidase_C15-like"/>
</dbReference>
<dbReference type="EMBL" id="AZEY01000007">
    <property type="protein sequence ID" value="KRL69555.1"/>
    <property type="molecule type" value="Genomic_DNA"/>
</dbReference>
<dbReference type="Gene3D" id="3.40.630.20">
    <property type="entry name" value="Peptidase C15, pyroglutamyl peptidase I-like"/>
    <property type="match status" value="1"/>
</dbReference>
<evidence type="ECO:0000256" key="4">
    <source>
        <dbReference type="ARBA" id="ARBA00022670"/>
    </source>
</evidence>
<keyword evidence="3" id="KW-0963">Cytoplasm</keyword>
<evidence type="ECO:0000256" key="3">
    <source>
        <dbReference type="ARBA" id="ARBA00022490"/>
    </source>
</evidence>
<name>A0A0R1SSU6_9LACO</name>
<keyword evidence="5" id="KW-0378">Hydrolase</keyword>
<comment type="similarity">
    <text evidence="1">Belongs to the peptidase C15 family.</text>
</comment>
<protein>
    <recommendedName>
        <fullName evidence="2">Pyrrolidone-carboxylate peptidase</fullName>
    </recommendedName>
    <alternativeName>
        <fullName evidence="7">5-oxoprolyl-peptidase</fullName>
    </alternativeName>
    <alternativeName>
        <fullName evidence="8">Pyroglutamyl-peptidase I</fullName>
    </alternativeName>
</protein>
<evidence type="ECO:0000313" key="9">
    <source>
        <dbReference type="EMBL" id="KRL69555.1"/>
    </source>
</evidence>
<gene>
    <name evidence="9" type="ORF">FC85_GL000437</name>
</gene>
<dbReference type="AlphaFoldDB" id="A0A0R1SSU6"/>
<dbReference type="Proteomes" id="UP000052013">
    <property type="component" value="Unassembled WGS sequence"/>
</dbReference>
<evidence type="ECO:0000313" key="10">
    <source>
        <dbReference type="Proteomes" id="UP000052013"/>
    </source>
</evidence>
<dbReference type="STRING" id="1423739.FC85_GL000437"/>
<dbReference type="InterPro" id="IPR000816">
    <property type="entry name" value="Peptidase_C15"/>
</dbReference>